<dbReference type="InterPro" id="IPR030395">
    <property type="entry name" value="GP_PDE_dom"/>
</dbReference>
<organism evidence="2 3">
    <name type="scientific">Wenzhouxiangella limi</name>
    <dbReference type="NCBI Taxonomy" id="2707351"/>
    <lineage>
        <taxon>Bacteria</taxon>
        <taxon>Pseudomonadati</taxon>
        <taxon>Pseudomonadota</taxon>
        <taxon>Gammaproteobacteria</taxon>
        <taxon>Chromatiales</taxon>
        <taxon>Wenzhouxiangellaceae</taxon>
        <taxon>Wenzhouxiangella</taxon>
    </lineage>
</organism>
<evidence type="ECO:0000313" key="3">
    <source>
        <dbReference type="Proteomes" id="UP000484885"/>
    </source>
</evidence>
<dbReference type="InterPro" id="IPR017946">
    <property type="entry name" value="PLC-like_Pdiesterase_TIM-brl"/>
</dbReference>
<dbReference type="SUPFAM" id="SSF51695">
    <property type="entry name" value="PLC-like phosphodiesterases"/>
    <property type="match status" value="1"/>
</dbReference>
<accession>A0A845V359</accession>
<dbReference type="EMBL" id="JAAGSC010000031">
    <property type="protein sequence ID" value="NDY94435.1"/>
    <property type="molecule type" value="Genomic_DNA"/>
</dbReference>
<name>A0A845V359_9GAMM</name>
<feature type="domain" description="GP-PDE" evidence="1">
    <location>
        <begin position="11"/>
        <end position="147"/>
    </location>
</feature>
<dbReference type="GO" id="GO:0008081">
    <property type="term" value="F:phosphoric diester hydrolase activity"/>
    <property type="evidence" value="ECO:0007669"/>
    <property type="project" value="InterPro"/>
</dbReference>
<dbReference type="PROSITE" id="PS51704">
    <property type="entry name" value="GP_PDE"/>
    <property type="match status" value="1"/>
</dbReference>
<proteinExistence type="predicted"/>
<dbReference type="AlphaFoldDB" id="A0A845V359"/>
<keyword evidence="3" id="KW-1185">Reference proteome</keyword>
<dbReference type="Proteomes" id="UP000484885">
    <property type="component" value="Unassembled WGS sequence"/>
</dbReference>
<dbReference type="PANTHER" id="PTHR46211:SF8">
    <property type="entry name" value="PHOSPHODIESTERASE"/>
    <property type="match status" value="1"/>
</dbReference>
<dbReference type="PANTHER" id="PTHR46211">
    <property type="entry name" value="GLYCEROPHOSPHORYL DIESTER PHOSPHODIESTERASE"/>
    <property type="match status" value="1"/>
</dbReference>
<protein>
    <recommendedName>
        <fullName evidence="1">GP-PDE domain-containing protein</fullName>
    </recommendedName>
</protein>
<evidence type="ECO:0000313" key="2">
    <source>
        <dbReference type="EMBL" id="NDY94435.1"/>
    </source>
</evidence>
<dbReference type="Pfam" id="PF03009">
    <property type="entry name" value="GDPD"/>
    <property type="match status" value="1"/>
</dbReference>
<dbReference type="Gene3D" id="3.20.20.190">
    <property type="entry name" value="Phosphatidylinositol (PI) phosphodiesterase"/>
    <property type="match status" value="1"/>
</dbReference>
<reference evidence="2 3" key="1">
    <citation type="submission" date="2020-02" db="EMBL/GenBank/DDBJ databases">
        <authorList>
            <person name="Zhang X.-Y."/>
        </authorList>
    </citation>
    <scope>NUCLEOTIDE SEQUENCE [LARGE SCALE GENOMIC DNA]</scope>
    <source>
        <strain evidence="2 3">C33</strain>
    </source>
</reference>
<evidence type="ECO:0000259" key="1">
    <source>
        <dbReference type="PROSITE" id="PS51704"/>
    </source>
</evidence>
<gene>
    <name evidence="2" type="ORF">G3I74_01655</name>
</gene>
<comment type="caution">
    <text evidence="2">The sequence shown here is derived from an EMBL/GenBank/DDBJ whole genome shotgun (WGS) entry which is preliminary data.</text>
</comment>
<sequence length="147" mass="16272">MAERVSAEREIEIIAHRGASVTRPENSMAAVEQALVEQSDWVEIDVQETADGQIVVAHDSDFMKMAGIDLKVWNATMADLAGIDIGSWFDPAYAAEHTPTLREVKPALARQVMGARNDLSAPERLLLWISDRFRLKNLDLVAEEADA</sequence>
<dbReference type="GO" id="GO:0006629">
    <property type="term" value="P:lipid metabolic process"/>
    <property type="evidence" value="ECO:0007669"/>
    <property type="project" value="InterPro"/>
</dbReference>